<protein>
    <submittedName>
        <fullName evidence="1">Uncharacterized protein</fullName>
    </submittedName>
</protein>
<proteinExistence type="predicted"/>
<dbReference type="Proteomes" id="UP001341840">
    <property type="component" value="Unassembled WGS sequence"/>
</dbReference>
<name>A0ABU6ZCH8_9FABA</name>
<sequence>MDQEPHFLLSKPLDNIFAGIHESNRIIGHTNERLDSQRVPSGVAMLSLRVQNGLLCDEDATEKFENELNNGVATNFIMEKLDKTLDLRKMVFKRYFEFGSLIMRKKA</sequence>
<keyword evidence="2" id="KW-1185">Reference proteome</keyword>
<evidence type="ECO:0000313" key="1">
    <source>
        <dbReference type="EMBL" id="MED6219695.1"/>
    </source>
</evidence>
<gene>
    <name evidence="1" type="ORF">PIB30_038182</name>
</gene>
<organism evidence="1 2">
    <name type="scientific">Stylosanthes scabra</name>
    <dbReference type="NCBI Taxonomy" id="79078"/>
    <lineage>
        <taxon>Eukaryota</taxon>
        <taxon>Viridiplantae</taxon>
        <taxon>Streptophyta</taxon>
        <taxon>Embryophyta</taxon>
        <taxon>Tracheophyta</taxon>
        <taxon>Spermatophyta</taxon>
        <taxon>Magnoliopsida</taxon>
        <taxon>eudicotyledons</taxon>
        <taxon>Gunneridae</taxon>
        <taxon>Pentapetalae</taxon>
        <taxon>rosids</taxon>
        <taxon>fabids</taxon>
        <taxon>Fabales</taxon>
        <taxon>Fabaceae</taxon>
        <taxon>Papilionoideae</taxon>
        <taxon>50 kb inversion clade</taxon>
        <taxon>dalbergioids sensu lato</taxon>
        <taxon>Dalbergieae</taxon>
        <taxon>Pterocarpus clade</taxon>
        <taxon>Stylosanthes</taxon>
    </lineage>
</organism>
<dbReference type="EMBL" id="JASCZI010272056">
    <property type="protein sequence ID" value="MED6219695.1"/>
    <property type="molecule type" value="Genomic_DNA"/>
</dbReference>
<evidence type="ECO:0000313" key="2">
    <source>
        <dbReference type="Proteomes" id="UP001341840"/>
    </source>
</evidence>
<accession>A0ABU6ZCH8</accession>
<reference evidence="1 2" key="1">
    <citation type="journal article" date="2023" name="Plants (Basel)">
        <title>Bridging the Gap: Combining Genomics and Transcriptomics Approaches to Understand Stylosanthes scabra, an Orphan Legume from the Brazilian Caatinga.</title>
        <authorList>
            <person name="Ferreira-Neto J.R.C."/>
            <person name="da Silva M.D."/>
            <person name="Binneck E."/>
            <person name="de Melo N.F."/>
            <person name="da Silva R.H."/>
            <person name="de Melo A.L.T.M."/>
            <person name="Pandolfi V."/>
            <person name="Bustamante F.O."/>
            <person name="Brasileiro-Vidal A.C."/>
            <person name="Benko-Iseppon A.M."/>
        </authorList>
    </citation>
    <scope>NUCLEOTIDE SEQUENCE [LARGE SCALE GENOMIC DNA]</scope>
    <source>
        <tissue evidence="1">Leaves</tissue>
    </source>
</reference>
<comment type="caution">
    <text evidence="1">The sequence shown here is derived from an EMBL/GenBank/DDBJ whole genome shotgun (WGS) entry which is preliminary data.</text>
</comment>